<feature type="domain" description="MobA-like NTP transferase" evidence="2">
    <location>
        <begin position="10"/>
        <end position="175"/>
    </location>
</feature>
<gene>
    <name evidence="3" type="ORF">HUF19_14755</name>
</gene>
<protein>
    <submittedName>
        <fullName evidence="3">Nucleotidyltransferase family protein</fullName>
    </submittedName>
</protein>
<dbReference type="PANTHER" id="PTHR43777:SF1">
    <property type="entry name" value="MOLYBDENUM COFACTOR CYTIDYLYLTRANSFERASE"/>
    <property type="match status" value="1"/>
</dbReference>
<dbReference type="PANTHER" id="PTHR43777">
    <property type="entry name" value="MOLYBDENUM COFACTOR CYTIDYLYLTRANSFERASE"/>
    <property type="match status" value="1"/>
</dbReference>
<evidence type="ECO:0000256" key="1">
    <source>
        <dbReference type="ARBA" id="ARBA00022842"/>
    </source>
</evidence>
<evidence type="ECO:0000313" key="4">
    <source>
        <dbReference type="Proteomes" id="UP001065322"/>
    </source>
</evidence>
<dbReference type="InterPro" id="IPR025877">
    <property type="entry name" value="MobA-like_NTP_Trfase"/>
</dbReference>
<organism evidence="3 4">
    <name type="scientific">Thalassolituus hydrocarboniclasticus</name>
    <dbReference type="NCBI Taxonomy" id="2742796"/>
    <lineage>
        <taxon>Bacteria</taxon>
        <taxon>Pseudomonadati</taxon>
        <taxon>Pseudomonadota</taxon>
        <taxon>Gammaproteobacteria</taxon>
        <taxon>Oceanospirillales</taxon>
        <taxon>Oceanospirillaceae</taxon>
        <taxon>Thalassolituus</taxon>
    </lineage>
</organism>
<accession>A0ABY6AFI6</accession>
<keyword evidence="1" id="KW-0460">Magnesium</keyword>
<evidence type="ECO:0000313" key="3">
    <source>
        <dbReference type="EMBL" id="UXD88613.1"/>
    </source>
</evidence>
<proteinExistence type="predicted"/>
<dbReference type="EMBL" id="CP054475">
    <property type="protein sequence ID" value="UXD88613.1"/>
    <property type="molecule type" value="Genomic_DNA"/>
</dbReference>
<dbReference type="RefSeq" id="WP_260997340.1">
    <property type="nucleotide sequence ID" value="NZ_CP054475.1"/>
</dbReference>
<dbReference type="InterPro" id="IPR029044">
    <property type="entry name" value="Nucleotide-diphossugar_trans"/>
</dbReference>
<dbReference type="CDD" id="cd04182">
    <property type="entry name" value="GT_2_like_f"/>
    <property type="match status" value="1"/>
</dbReference>
<reference evidence="4" key="1">
    <citation type="submission" date="2020-06" db="EMBL/GenBank/DDBJ databases">
        <title>Thalassolituus marinus alknpb1M-1, a hydrocarbon-degrading bacterium isolated from the deep-sea overlying water using an in-situ strategy from the South China Sea basin.</title>
        <authorList>
            <person name="Dong C."/>
            <person name="Chen Y."/>
            <person name="Shao Z."/>
        </authorList>
    </citation>
    <scope>NUCLEOTIDE SEQUENCE [LARGE SCALE GENOMIC DNA]</scope>
    <source>
        <strain evidence="4">alknpb1M-1</strain>
    </source>
</reference>
<evidence type="ECO:0000259" key="2">
    <source>
        <dbReference type="Pfam" id="PF12804"/>
    </source>
</evidence>
<sequence length="200" mass="22388">MSNTDAPIGVILLAAGKSERFGADKRLVQIDKPQSTQQQPMLLTTLQQIRASGLPLFVVLRPGDQQWGDALDKLSIDWGICPEAAQGMGHSLAFGVHATQQWNGWLIALADMPFIHSQTYRYVADNLKQHAIVRPRLKSQPQRPAHPVGFQRQFACELMACEGDHGARDLLQKHHDQLFELLLEDDGIVRDIDRPQDLNV</sequence>
<keyword evidence="4" id="KW-1185">Reference proteome</keyword>
<dbReference type="Proteomes" id="UP001065322">
    <property type="component" value="Chromosome"/>
</dbReference>
<dbReference type="Pfam" id="PF12804">
    <property type="entry name" value="NTP_transf_3"/>
    <property type="match status" value="1"/>
</dbReference>
<name>A0ABY6AFI6_9GAMM</name>
<dbReference type="Gene3D" id="3.90.550.10">
    <property type="entry name" value="Spore Coat Polysaccharide Biosynthesis Protein SpsA, Chain A"/>
    <property type="match status" value="1"/>
</dbReference>
<dbReference type="SUPFAM" id="SSF53448">
    <property type="entry name" value="Nucleotide-diphospho-sugar transferases"/>
    <property type="match status" value="1"/>
</dbReference>